<dbReference type="InterPro" id="IPR033749">
    <property type="entry name" value="Polyprenyl_synt_CS"/>
</dbReference>
<organism evidence="9 10">
    <name type="scientific">Streptomyces cinereospinus</name>
    <dbReference type="NCBI Taxonomy" id="285561"/>
    <lineage>
        <taxon>Bacteria</taxon>
        <taxon>Bacillati</taxon>
        <taxon>Actinomycetota</taxon>
        <taxon>Actinomycetes</taxon>
        <taxon>Kitasatosporales</taxon>
        <taxon>Streptomycetaceae</taxon>
        <taxon>Streptomyces</taxon>
    </lineage>
</organism>
<dbReference type="PROSITE" id="PS00444">
    <property type="entry name" value="POLYPRENYL_SYNTHASE_2"/>
    <property type="match status" value="1"/>
</dbReference>
<dbReference type="EC" id="2.5.1.-" evidence="9"/>
<keyword evidence="5" id="KW-0460">Magnesium</keyword>
<protein>
    <submittedName>
        <fullName evidence="9">Polyprenyl synthetase family protein</fullName>
        <ecNumber evidence="9">2.5.1.-</ecNumber>
    </submittedName>
</protein>
<dbReference type="EMBL" id="JBHMCY010000004">
    <property type="protein sequence ID" value="MFB9461740.1"/>
    <property type="molecule type" value="Genomic_DNA"/>
</dbReference>
<evidence type="ECO:0000256" key="6">
    <source>
        <dbReference type="ARBA" id="ARBA00023229"/>
    </source>
</evidence>
<reference evidence="9 10" key="1">
    <citation type="submission" date="2024-09" db="EMBL/GenBank/DDBJ databases">
        <authorList>
            <person name="Sun Q."/>
            <person name="Mori K."/>
        </authorList>
    </citation>
    <scope>NUCLEOTIDE SEQUENCE [LARGE SCALE GENOMIC DNA]</scope>
    <source>
        <strain evidence="9 10">JCM 6917</strain>
    </source>
</reference>
<dbReference type="CDD" id="cd00685">
    <property type="entry name" value="Trans_IPPS_HT"/>
    <property type="match status" value="1"/>
</dbReference>
<dbReference type="GO" id="GO:0016740">
    <property type="term" value="F:transferase activity"/>
    <property type="evidence" value="ECO:0007669"/>
    <property type="project" value="UniProtKB-KW"/>
</dbReference>
<sequence>MRASHPTDRCADAAARAPHRAQPPDRPHVEATPHPAGAPGPAADGWRLDAVDRDAGAAVGRVLQQTLADNLARAAALDPLFARDVAERVARFTLDGGKRFRSRLLWWTMRACGGRDDAAARAALRVGAALELVQTCALAHDDVMDGAPVRRGRPALHASVAAQYRRSAPDGRAERLGEATAILAGDLALAWADDLIADTVVPAGGARRVRELWRDMRTEMVAGQYLDVQGQATRSHAVPQAVRAATLKSALYSVERPMALGAALAGADPATTAALSSAGRCVGLAFQLRDDVDDLFADPDRTGKPAGGDLRNGKPTYLFTVARARADAAGDLRALAVLDGTQGQAELPEPALAAVREVLAGTGARAAVEEKIDGLVRSGLRHLRGARLEPAAAGELERLLLRVAAAAGPPPGGPHAVAQAAGTEGAGR</sequence>
<comment type="caution">
    <text evidence="9">The sequence shown here is derived from an EMBL/GenBank/DDBJ whole genome shotgun (WGS) entry which is preliminary data.</text>
</comment>
<keyword evidence="3 7" id="KW-0808">Transferase</keyword>
<proteinExistence type="inferred from homology"/>
<feature type="compositionally biased region" description="Basic and acidic residues" evidence="8">
    <location>
        <begin position="22"/>
        <end position="31"/>
    </location>
</feature>
<evidence type="ECO:0000256" key="1">
    <source>
        <dbReference type="ARBA" id="ARBA00001946"/>
    </source>
</evidence>
<evidence type="ECO:0000313" key="10">
    <source>
        <dbReference type="Proteomes" id="UP001589709"/>
    </source>
</evidence>
<keyword evidence="6" id="KW-0414">Isoprene biosynthesis</keyword>
<dbReference type="PANTHER" id="PTHR43281">
    <property type="entry name" value="FARNESYL DIPHOSPHATE SYNTHASE"/>
    <property type="match status" value="1"/>
</dbReference>
<dbReference type="Gene3D" id="1.10.600.10">
    <property type="entry name" value="Farnesyl Diphosphate Synthase"/>
    <property type="match status" value="1"/>
</dbReference>
<evidence type="ECO:0000313" key="9">
    <source>
        <dbReference type="EMBL" id="MFB9461740.1"/>
    </source>
</evidence>
<feature type="compositionally biased region" description="Low complexity" evidence="8">
    <location>
        <begin position="33"/>
        <end position="43"/>
    </location>
</feature>
<dbReference type="SUPFAM" id="SSF48576">
    <property type="entry name" value="Terpenoid synthases"/>
    <property type="match status" value="1"/>
</dbReference>
<evidence type="ECO:0000256" key="7">
    <source>
        <dbReference type="RuleBase" id="RU004466"/>
    </source>
</evidence>
<dbReference type="PANTHER" id="PTHR43281:SF1">
    <property type="entry name" value="FARNESYL DIPHOSPHATE SYNTHASE"/>
    <property type="match status" value="1"/>
</dbReference>
<gene>
    <name evidence="9" type="ORF">ACFF45_03085</name>
</gene>
<dbReference type="Pfam" id="PF00348">
    <property type="entry name" value="polyprenyl_synt"/>
    <property type="match status" value="1"/>
</dbReference>
<feature type="region of interest" description="Disordered" evidence="8">
    <location>
        <begin position="1"/>
        <end position="44"/>
    </location>
</feature>
<feature type="region of interest" description="Disordered" evidence="8">
    <location>
        <begin position="407"/>
        <end position="428"/>
    </location>
</feature>
<evidence type="ECO:0000256" key="8">
    <source>
        <dbReference type="SAM" id="MobiDB-lite"/>
    </source>
</evidence>
<dbReference type="RefSeq" id="WP_381341499.1">
    <property type="nucleotide sequence ID" value="NZ_JBHMCY010000004.1"/>
</dbReference>
<comment type="similarity">
    <text evidence="2 7">Belongs to the FPP/GGPP synthase family.</text>
</comment>
<accession>A0ABV5MUP8</accession>
<feature type="compositionally biased region" description="Basic and acidic residues" evidence="8">
    <location>
        <begin position="1"/>
        <end position="11"/>
    </location>
</feature>
<name>A0ABV5MUP8_9ACTN</name>
<dbReference type="Proteomes" id="UP001589709">
    <property type="component" value="Unassembled WGS sequence"/>
</dbReference>
<evidence type="ECO:0000256" key="4">
    <source>
        <dbReference type="ARBA" id="ARBA00022723"/>
    </source>
</evidence>
<evidence type="ECO:0000256" key="2">
    <source>
        <dbReference type="ARBA" id="ARBA00006706"/>
    </source>
</evidence>
<evidence type="ECO:0000256" key="3">
    <source>
        <dbReference type="ARBA" id="ARBA00022679"/>
    </source>
</evidence>
<dbReference type="InterPro" id="IPR008949">
    <property type="entry name" value="Isoprenoid_synthase_dom_sf"/>
</dbReference>
<keyword evidence="10" id="KW-1185">Reference proteome</keyword>
<dbReference type="InterPro" id="IPR000092">
    <property type="entry name" value="Polyprenyl_synt"/>
</dbReference>
<comment type="cofactor">
    <cofactor evidence="1">
        <name>Mg(2+)</name>
        <dbReference type="ChEBI" id="CHEBI:18420"/>
    </cofactor>
</comment>
<dbReference type="SFLD" id="SFLDS00005">
    <property type="entry name" value="Isoprenoid_Synthase_Type_I"/>
    <property type="match status" value="1"/>
</dbReference>
<keyword evidence="4" id="KW-0479">Metal-binding</keyword>
<evidence type="ECO:0000256" key="5">
    <source>
        <dbReference type="ARBA" id="ARBA00022842"/>
    </source>
</evidence>